<dbReference type="WBParaSite" id="ASIM_0001499501-mRNA-1">
    <property type="protein sequence ID" value="ASIM_0001499501-mRNA-1"/>
    <property type="gene ID" value="ASIM_0001499501"/>
</dbReference>
<evidence type="ECO:0000313" key="3">
    <source>
        <dbReference type="WBParaSite" id="ASIM_0001499501-mRNA-1"/>
    </source>
</evidence>
<proteinExistence type="predicted"/>
<dbReference type="AlphaFoldDB" id="A0A0M3K267"/>
<protein>
    <submittedName>
        <fullName evidence="3">DUF19 domain-containing protein</fullName>
    </submittedName>
</protein>
<dbReference type="EMBL" id="UYRR01031741">
    <property type="protein sequence ID" value="VDK52306.1"/>
    <property type="molecule type" value="Genomic_DNA"/>
</dbReference>
<name>A0A0M3K267_ANISI</name>
<evidence type="ECO:0000313" key="1">
    <source>
        <dbReference type="EMBL" id="VDK52306.1"/>
    </source>
</evidence>
<gene>
    <name evidence="1" type="ORF">ASIM_LOCUS14405</name>
</gene>
<keyword evidence="2" id="KW-1185">Reference proteome</keyword>
<evidence type="ECO:0000313" key="2">
    <source>
        <dbReference type="Proteomes" id="UP000267096"/>
    </source>
</evidence>
<organism evidence="3">
    <name type="scientific">Anisakis simplex</name>
    <name type="common">Herring worm</name>
    <dbReference type="NCBI Taxonomy" id="6269"/>
    <lineage>
        <taxon>Eukaryota</taxon>
        <taxon>Metazoa</taxon>
        <taxon>Ecdysozoa</taxon>
        <taxon>Nematoda</taxon>
        <taxon>Chromadorea</taxon>
        <taxon>Rhabditida</taxon>
        <taxon>Spirurina</taxon>
        <taxon>Ascaridomorpha</taxon>
        <taxon>Ascaridoidea</taxon>
        <taxon>Anisakidae</taxon>
        <taxon>Anisakis</taxon>
        <taxon>Anisakis simplex complex</taxon>
    </lineage>
</organism>
<accession>A0A0M3K267</accession>
<reference evidence="1 2" key="2">
    <citation type="submission" date="2018-11" db="EMBL/GenBank/DDBJ databases">
        <authorList>
            <consortium name="Pathogen Informatics"/>
        </authorList>
    </citation>
    <scope>NUCLEOTIDE SEQUENCE [LARGE SCALE GENOMIC DNA]</scope>
</reference>
<sequence length="221" mass="24359">MVSIFSFRVVADVEELNCYIYHGFSECITMMNLCMKDKSNEGRPLAVSEWECAKSQIIIANCKTLYGPQCEILQEECAVATGSARVKIGNGGVYQMPIPLRNCIAEGGAMAMCKVHHDHTKCNTWKVQCYTALGLPVTSTVIGKYEKLPTPVALCVSAQDLMARCKAAIGTSVCDLLLDECRGRFGSPSITLSSNSLYSLSPQLINCIQHRYKRTSPFIRQ</sequence>
<dbReference type="Proteomes" id="UP000267096">
    <property type="component" value="Unassembled WGS sequence"/>
</dbReference>
<reference evidence="3" key="1">
    <citation type="submission" date="2017-02" db="UniProtKB">
        <authorList>
            <consortium name="WormBaseParasite"/>
        </authorList>
    </citation>
    <scope>IDENTIFICATION</scope>
</reference>